<sequence>MRVIAGQAKGTKLTSIKGSQVRPTLDQVRET</sequence>
<dbReference type="AlphaFoldDB" id="A0A382BVF2"/>
<organism evidence="2">
    <name type="scientific">marine metagenome</name>
    <dbReference type="NCBI Taxonomy" id="408172"/>
    <lineage>
        <taxon>unclassified sequences</taxon>
        <taxon>metagenomes</taxon>
        <taxon>ecological metagenomes</taxon>
    </lineage>
</organism>
<protein>
    <recommendedName>
        <fullName evidence="3">16S rRNA (Guanine(966)-N(2))-methyltransferase RsmD</fullName>
    </recommendedName>
</protein>
<evidence type="ECO:0000313" key="2">
    <source>
        <dbReference type="EMBL" id="SVB17775.1"/>
    </source>
</evidence>
<dbReference type="EMBL" id="UINC01031551">
    <property type="protein sequence ID" value="SVB17775.1"/>
    <property type="molecule type" value="Genomic_DNA"/>
</dbReference>
<dbReference type="Gene3D" id="3.40.50.150">
    <property type="entry name" value="Vaccinia Virus protein VP39"/>
    <property type="match status" value="1"/>
</dbReference>
<feature type="non-terminal residue" evidence="2">
    <location>
        <position position="31"/>
    </location>
</feature>
<name>A0A382BVF2_9ZZZZ</name>
<feature type="compositionally biased region" description="Polar residues" evidence="1">
    <location>
        <begin position="12"/>
        <end position="22"/>
    </location>
</feature>
<dbReference type="InterPro" id="IPR029063">
    <property type="entry name" value="SAM-dependent_MTases_sf"/>
</dbReference>
<evidence type="ECO:0008006" key="3">
    <source>
        <dbReference type="Google" id="ProtNLM"/>
    </source>
</evidence>
<evidence type="ECO:0000256" key="1">
    <source>
        <dbReference type="SAM" id="MobiDB-lite"/>
    </source>
</evidence>
<proteinExistence type="predicted"/>
<reference evidence="2" key="1">
    <citation type="submission" date="2018-05" db="EMBL/GenBank/DDBJ databases">
        <authorList>
            <person name="Lanie J.A."/>
            <person name="Ng W.-L."/>
            <person name="Kazmierczak K.M."/>
            <person name="Andrzejewski T.M."/>
            <person name="Davidsen T.M."/>
            <person name="Wayne K.J."/>
            <person name="Tettelin H."/>
            <person name="Glass J.I."/>
            <person name="Rusch D."/>
            <person name="Podicherti R."/>
            <person name="Tsui H.-C.T."/>
            <person name="Winkler M.E."/>
        </authorList>
    </citation>
    <scope>NUCLEOTIDE SEQUENCE</scope>
</reference>
<feature type="region of interest" description="Disordered" evidence="1">
    <location>
        <begin position="1"/>
        <end position="31"/>
    </location>
</feature>
<gene>
    <name evidence="2" type="ORF">METZ01_LOCUS170629</name>
</gene>
<dbReference type="Pfam" id="PF03602">
    <property type="entry name" value="Cons_hypoth95"/>
    <property type="match status" value="1"/>
</dbReference>
<accession>A0A382BVF2</accession>